<name>A0A0C9TUD5_SPHS4</name>
<reference evidence="1 2" key="1">
    <citation type="submission" date="2014-06" db="EMBL/GenBank/DDBJ databases">
        <title>Evolutionary Origins and Diversification of the Mycorrhizal Mutualists.</title>
        <authorList>
            <consortium name="DOE Joint Genome Institute"/>
            <consortium name="Mycorrhizal Genomics Consortium"/>
            <person name="Kohler A."/>
            <person name="Kuo A."/>
            <person name="Nagy L.G."/>
            <person name="Floudas D."/>
            <person name="Copeland A."/>
            <person name="Barry K.W."/>
            <person name="Cichocki N."/>
            <person name="Veneault-Fourrey C."/>
            <person name="LaButti K."/>
            <person name="Lindquist E.A."/>
            <person name="Lipzen A."/>
            <person name="Lundell T."/>
            <person name="Morin E."/>
            <person name="Murat C."/>
            <person name="Riley R."/>
            <person name="Ohm R."/>
            <person name="Sun H."/>
            <person name="Tunlid A."/>
            <person name="Henrissat B."/>
            <person name="Grigoriev I.V."/>
            <person name="Hibbett D.S."/>
            <person name="Martin F."/>
        </authorList>
    </citation>
    <scope>NUCLEOTIDE SEQUENCE [LARGE SCALE GENOMIC DNA]</scope>
    <source>
        <strain evidence="1 2">SS14</strain>
    </source>
</reference>
<organism evidence="1 2">
    <name type="scientific">Sphaerobolus stellatus (strain SS14)</name>
    <dbReference type="NCBI Taxonomy" id="990650"/>
    <lineage>
        <taxon>Eukaryota</taxon>
        <taxon>Fungi</taxon>
        <taxon>Dikarya</taxon>
        <taxon>Basidiomycota</taxon>
        <taxon>Agaricomycotina</taxon>
        <taxon>Agaricomycetes</taxon>
        <taxon>Phallomycetidae</taxon>
        <taxon>Geastrales</taxon>
        <taxon>Sphaerobolaceae</taxon>
        <taxon>Sphaerobolus</taxon>
    </lineage>
</organism>
<dbReference type="HOGENOM" id="CLU_598748_0_0_1"/>
<accession>A0A0C9TUD5</accession>
<protein>
    <submittedName>
        <fullName evidence="1">Uncharacterized protein</fullName>
    </submittedName>
</protein>
<proteinExistence type="predicted"/>
<keyword evidence="2" id="KW-1185">Reference proteome</keyword>
<sequence>MNTEKHRKSISSSLLESIHDATLYSEDPPVYTSLYDEYSLSLTETTVSLPLWPTTVPRILVKIFGSVAVDYFAERIIKKRLANIGSHLQYRLSSGSLDAFTDLEAEKYNIAYGDIVYFSQSKYNLLLGEVVKLRIDILKALIQSQTSILDDVWQVQSAARVLNELQELLAVAVNQAEIHRLRHQLIEKISHELLDEKRLKGPKSGEFMSGVRITKLLCHDLAYGQGNYAVQAALCRIAAIPWGEDDLRKLDEETVYVLDCVKRLLLEFNNPYSTSMTFQIFGRISKTSPKLGKLMVKHGVTPLICSFQSFINTGFQDYKRFYLMYKRAFQQTCIALTAAMEIGYAPDILENNIYDHLVNFFKDLNKRDQSVIGGMEEERYDDQDIKQDQLAACQFIFALSSCDDGKEMLMSSPDVFIQTFRKFACHCNRIYSSTELRREIRLICSILPNPDLNVIGY</sequence>
<dbReference type="Proteomes" id="UP000054279">
    <property type="component" value="Unassembled WGS sequence"/>
</dbReference>
<gene>
    <name evidence="1" type="ORF">M422DRAFT_264092</name>
</gene>
<dbReference type="OrthoDB" id="3296564at2759"/>
<dbReference type="EMBL" id="KN837206">
    <property type="protein sequence ID" value="KIJ33953.1"/>
    <property type="molecule type" value="Genomic_DNA"/>
</dbReference>
<dbReference type="AlphaFoldDB" id="A0A0C9TUD5"/>
<evidence type="ECO:0000313" key="1">
    <source>
        <dbReference type="EMBL" id="KIJ33953.1"/>
    </source>
</evidence>
<evidence type="ECO:0000313" key="2">
    <source>
        <dbReference type="Proteomes" id="UP000054279"/>
    </source>
</evidence>